<accession>A0A9D1NZP7</accession>
<name>A0A9D1NZP7_9FIRM</name>
<feature type="transmembrane region" description="Helical" evidence="6">
    <location>
        <begin position="174"/>
        <end position="193"/>
    </location>
</feature>
<feature type="transmembrane region" description="Helical" evidence="6">
    <location>
        <begin position="258"/>
        <end position="291"/>
    </location>
</feature>
<organism evidence="7 8">
    <name type="scientific">Candidatus Merdiplasma excrementigallinarum</name>
    <dbReference type="NCBI Taxonomy" id="2840864"/>
    <lineage>
        <taxon>Bacteria</taxon>
        <taxon>Bacillati</taxon>
        <taxon>Bacillota</taxon>
        <taxon>Clostridia</taxon>
        <taxon>Lachnospirales</taxon>
        <taxon>Lachnospiraceae</taxon>
        <taxon>Lachnospiraceae incertae sedis</taxon>
        <taxon>Candidatus Merdiplasma</taxon>
    </lineage>
</organism>
<dbReference type="Pfam" id="PF02653">
    <property type="entry name" value="BPD_transp_2"/>
    <property type="match status" value="1"/>
</dbReference>
<dbReference type="InterPro" id="IPR001851">
    <property type="entry name" value="ABC_transp_permease"/>
</dbReference>
<feature type="transmembrane region" description="Helical" evidence="6">
    <location>
        <begin position="57"/>
        <end position="87"/>
    </location>
</feature>
<feature type="transmembrane region" description="Helical" evidence="6">
    <location>
        <begin position="99"/>
        <end position="119"/>
    </location>
</feature>
<dbReference type="EMBL" id="DVOS01000062">
    <property type="protein sequence ID" value="HIV23806.1"/>
    <property type="molecule type" value="Genomic_DNA"/>
</dbReference>
<evidence type="ECO:0000256" key="3">
    <source>
        <dbReference type="ARBA" id="ARBA00022692"/>
    </source>
</evidence>
<feature type="transmembrane region" description="Helical" evidence="6">
    <location>
        <begin position="303"/>
        <end position="322"/>
    </location>
</feature>
<keyword evidence="3 6" id="KW-0812">Transmembrane</keyword>
<protein>
    <submittedName>
        <fullName evidence="7">ABC transporter permease</fullName>
    </submittedName>
</protein>
<sequence length="333" mass="35003">MEKKQNSFQKFMAIPGMASVVTAFVGVVVLMIIFTIMNPNFIGRANLMPLSRSICPYLLVGIGQGIVCITGNIDLSIGSVLGMSAMISATLICNGVNPILAVIIDIIACLAVGIVNGVLVGKFKLPPFIGTLGTMTICRGIAQIVNGNYNTGDIGTAPLAQGLRDLFYYGRIGVIYYGVIITLIIWFIFNYIMNYTRTGRHIYAIGSNVDAARLSGVDVFKTTTVAYLISAFCSCVAGLVTMAAAGMGSMQAGMSYEMYGVAAAVIGGISTLGGSGLLVGVIAGASVWAILQSGLTLANVPVAMRNIIIGIIVVACVLFDIMRRNGVKIKKNK</sequence>
<evidence type="ECO:0000256" key="5">
    <source>
        <dbReference type="ARBA" id="ARBA00023136"/>
    </source>
</evidence>
<reference evidence="7" key="1">
    <citation type="submission" date="2020-10" db="EMBL/GenBank/DDBJ databases">
        <authorList>
            <person name="Gilroy R."/>
        </authorList>
    </citation>
    <scope>NUCLEOTIDE SEQUENCE</scope>
    <source>
        <strain evidence="7">ChiBcec6-7307</strain>
    </source>
</reference>
<dbReference type="Proteomes" id="UP000886889">
    <property type="component" value="Unassembled WGS sequence"/>
</dbReference>
<gene>
    <name evidence="7" type="ORF">IAC80_07670</name>
</gene>
<dbReference type="GO" id="GO:0022857">
    <property type="term" value="F:transmembrane transporter activity"/>
    <property type="evidence" value="ECO:0007669"/>
    <property type="project" value="InterPro"/>
</dbReference>
<dbReference type="AlphaFoldDB" id="A0A9D1NZP7"/>
<evidence type="ECO:0000256" key="2">
    <source>
        <dbReference type="ARBA" id="ARBA00022475"/>
    </source>
</evidence>
<keyword evidence="4 6" id="KW-1133">Transmembrane helix</keyword>
<keyword evidence="2" id="KW-1003">Cell membrane</keyword>
<feature type="transmembrane region" description="Helical" evidence="6">
    <location>
        <begin position="12"/>
        <end position="36"/>
    </location>
</feature>
<dbReference type="CDD" id="cd06579">
    <property type="entry name" value="TM_PBP1_transp_AraH_like"/>
    <property type="match status" value="1"/>
</dbReference>
<comment type="caution">
    <text evidence="7">The sequence shown here is derived from an EMBL/GenBank/DDBJ whole genome shotgun (WGS) entry which is preliminary data.</text>
</comment>
<evidence type="ECO:0000313" key="7">
    <source>
        <dbReference type="EMBL" id="HIV23806.1"/>
    </source>
</evidence>
<evidence type="ECO:0000256" key="1">
    <source>
        <dbReference type="ARBA" id="ARBA00004651"/>
    </source>
</evidence>
<comment type="subcellular location">
    <subcellularLocation>
        <location evidence="1">Cell membrane</location>
        <topology evidence="1">Multi-pass membrane protein</topology>
    </subcellularLocation>
</comment>
<dbReference type="PANTHER" id="PTHR32196">
    <property type="entry name" value="ABC TRANSPORTER PERMEASE PROTEIN YPHD-RELATED-RELATED"/>
    <property type="match status" value="1"/>
</dbReference>
<evidence type="ECO:0000313" key="8">
    <source>
        <dbReference type="Proteomes" id="UP000886889"/>
    </source>
</evidence>
<proteinExistence type="predicted"/>
<evidence type="ECO:0000256" key="4">
    <source>
        <dbReference type="ARBA" id="ARBA00022989"/>
    </source>
</evidence>
<reference evidence="7" key="2">
    <citation type="journal article" date="2021" name="PeerJ">
        <title>Extensive microbial diversity within the chicken gut microbiome revealed by metagenomics and culture.</title>
        <authorList>
            <person name="Gilroy R."/>
            <person name="Ravi A."/>
            <person name="Getino M."/>
            <person name="Pursley I."/>
            <person name="Horton D.L."/>
            <person name="Alikhan N.F."/>
            <person name="Baker D."/>
            <person name="Gharbi K."/>
            <person name="Hall N."/>
            <person name="Watson M."/>
            <person name="Adriaenssens E.M."/>
            <person name="Foster-Nyarko E."/>
            <person name="Jarju S."/>
            <person name="Secka A."/>
            <person name="Antonio M."/>
            <person name="Oren A."/>
            <person name="Chaudhuri R.R."/>
            <person name="La Ragione R."/>
            <person name="Hildebrand F."/>
            <person name="Pallen M.J."/>
        </authorList>
    </citation>
    <scope>NUCLEOTIDE SEQUENCE</scope>
    <source>
        <strain evidence="7">ChiBcec6-7307</strain>
    </source>
</reference>
<dbReference type="GO" id="GO:0005886">
    <property type="term" value="C:plasma membrane"/>
    <property type="evidence" value="ECO:0007669"/>
    <property type="project" value="UniProtKB-SubCell"/>
</dbReference>
<keyword evidence="5 6" id="KW-0472">Membrane</keyword>
<evidence type="ECO:0000256" key="6">
    <source>
        <dbReference type="SAM" id="Phobius"/>
    </source>
</evidence>
<feature type="transmembrane region" description="Helical" evidence="6">
    <location>
        <begin position="225"/>
        <end position="246"/>
    </location>
</feature>